<proteinExistence type="predicted"/>
<dbReference type="RefSeq" id="WP_270677617.1">
    <property type="nucleotide sequence ID" value="NZ_JAQFWP010000015.1"/>
</dbReference>
<evidence type="ECO:0000313" key="3">
    <source>
        <dbReference type="Proteomes" id="UP001165685"/>
    </source>
</evidence>
<keyword evidence="1" id="KW-0812">Transmembrane</keyword>
<name>A0ABT4TJV6_9ACTN</name>
<keyword evidence="1" id="KW-0472">Membrane</keyword>
<reference evidence="2" key="1">
    <citation type="submission" date="2023-01" db="EMBL/GenBank/DDBJ databases">
        <title>Draft genome sequence of Nocardiopsis sp. LSu2-4 isolated from halophytes.</title>
        <authorList>
            <person name="Duangmal K."/>
            <person name="Chantavorakit T."/>
        </authorList>
    </citation>
    <scope>NUCLEOTIDE SEQUENCE</scope>
    <source>
        <strain evidence="2">LSu2-4</strain>
    </source>
</reference>
<organism evidence="2 3">
    <name type="scientific">Nocardiopsis suaedae</name>
    <dbReference type="NCBI Taxonomy" id="3018444"/>
    <lineage>
        <taxon>Bacteria</taxon>
        <taxon>Bacillati</taxon>
        <taxon>Actinomycetota</taxon>
        <taxon>Actinomycetes</taxon>
        <taxon>Streptosporangiales</taxon>
        <taxon>Nocardiopsidaceae</taxon>
        <taxon>Nocardiopsis</taxon>
    </lineage>
</organism>
<evidence type="ECO:0008006" key="4">
    <source>
        <dbReference type="Google" id="ProtNLM"/>
    </source>
</evidence>
<accession>A0ABT4TJV6</accession>
<dbReference type="Proteomes" id="UP001165685">
    <property type="component" value="Unassembled WGS sequence"/>
</dbReference>
<feature type="transmembrane region" description="Helical" evidence="1">
    <location>
        <begin position="129"/>
        <end position="151"/>
    </location>
</feature>
<keyword evidence="3" id="KW-1185">Reference proteome</keyword>
<feature type="transmembrane region" description="Helical" evidence="1">
    <location>
        <begin position="12"/>
        <end position="31"/>
    </location>
</feature>
<comment type="caution">
    <text evidence="2">The sequence shown here is derived from an EMBL/GenBank/DDBJ whole genome shotgun (WGS) entry which is preliminary data.</text>
</comment>
<protein>
    <recommendedName>
        <fullName evidence="4">DUF3592 domain-containing protein</fullName>
    </recommendedName>
</protein>
<sequence>MAGRRSPLTKNFGSTNVWLVAFGVALLIVGVRQVAVGTTDYTDHTGRAEAVVSERLVERADFDDRREQEITVFVAYTAEGEDFTRVELEGLNSDDPWEGDELTVAYAPGEPGHVVTVPSTEEGAHAMSLYGGIAALALSVLLSGAGAALGYRHFRRRSGRPDPLGG</sequence>
<evidence type="ECO:0000313" key="2">
    <source>
        <dbReference type="EMBL" id="MDA2804985.1"/>
    </source>
</evidence>
<evidence type="ECO:0000256" key="1">
    <source>
        <dbReference type="SAM" id="Phobius"/>
    </source>
</evidence>
<keyword evidence="1" id="KW-1133">Transmembrane helix</keyword>
<gene>
    <name evidence="2" type="ORF">O4U47_10715</name>
</gene>
<dbReference type="EMBL" id="JAQFWP010000015">
    <property type="protein sequence ID" value="MDA2804985.1"/>
    <property type="molecule type" value="Genomic_DNA"/>
</dbReference>